<proteinExistence type="inferred from homology"/>
<keyword evidence="3" id="KW-0496">Mitochondrion</keyword>
<keyword evidence="2" id="KW-0521">NADP</keyword>
<organism evidence="6">
    <name type="scientific">Cacopsylla melanoneura</name>
    <dbReference type="NCBI Taxonomy" id="428564"/>
    <lineage>
        <taxon>Eukaryota</taxon>
        <taxon>Metazoa</taxon>
        <taxon>Ecdysozoa</taxon>
        <taxon>Arthropoda</taxon>
        <taxon>Hexapoda</taxon>
        <taxon>Insecta</taxon>
        <taxon>Pterygota</taxon>
        <taxon>Neoptera</taxon>
        <taxon>Paraneoptera</taxon>
        <taxon>Hemiptera</taxon>
        <taxon>Sternorrhyncha</taxon>
        <taxon>Psylloidea</taxon>
        <taxon>Psyllidae</taxon>
        <taxon>Psyllinae</taxon>
        <taxon>Cacopsylla</taxon>
    </lineage>
</organism>
<name>A0A8D8RMJ8_9HEMI</name>
<sequence>MNVTVKDTVARLLCLLIRFEEPLALLGLYLLSSTLLQLTCSTLSGLHYYVLAQWFYSSDYRRYGRWAVVLTEPGTLGSFYAEELAKKRLDIKLICADVYESQAETFAIRLHETYNVEAEVLVLNFSAEGDRLETVLDCLKKNLEVLDIGVIVTQLPAPPQPGPHVTVDPCALGDNIRAITLMTQLIKIGINKMKDQDRGCIVNISHPSGEYPHACLAAYGATSMFMDYFSRSLCREVACHNIHVQSLTPHLYNIDDGNLTPHLYDVDDDDEMCTWSSVTPTTVARNAVNGIGKRRSYGYWLYGLRSFLASCVPMCFRYYYTNSLMIRRRCA</sequence>
<evidence type="ECO:0000256" key="5">
    <source>
        <dbReference type="SAM" id="Phobius"/>
    </source>
</evidence>
<dbReference type="SUPFAM" id="SSF51735">
    <property type="entry name" value="NAD(P)-binding Rossmann-fold domains"/>
    <property type="match status" value="1"/>
</dbReference>
<dbReference type="Pfam" id="PF00106">
    <property type="entry name" value="adh_short"/>
    <property type="match status" value="1"/>
</dbReference>
<dbReference type="PANTHER" id="PTHR44889:SF1">
    <property type="entry name" value="INACTIVE HYDROXYSTEROID DEHYDROGENASE-LIKE PROTEIN 1"/>
    <property type="match status" value="1"/>
</dbReference>
<evidence type="ECO:0000256" key="2">
    <source>
        <dbReference type="ARBA" id="ARBA00022857"/>
    </source>
</evidence>
<dbReference type="InterPro" id="IPR052149">
    <property type="entry name" value="17-beta-HSD3-like"/>
</dbReference>
<accession>A0A8D8RMJ8</accession>
<dbReference type="PANTHER" id="PTHR44889">
    <property type="entry name" value="INACTIVE HYDROXYSTEROID DEHYDROGENASE-LIKE PROTEIN 1"/>
    <property type="match status" value="1"/>
</dbReference>
<evidence type="ECO:0000256" key="1">
    <source>
        <dbReference type="ARBA" id="ARBA00004173"/>
    </source>
</evidence>
<evidence type="ECO:0000256" key="4">
    <source>
        <dbReference type="ARBA" id="ARBA00038261"/>
    </source>
</evidence>
<keyword evidence="5" id="KW-1133">Transmembrane helix</keyword>
<keyword evidence="5" id="KW-0472">Membrane</keyword>
<dbReference type="InterPro" id="IPR002347">
    <property type="entry name" value="SDR_fam"/>
</dbReference>
<evidence type="ECO:0000313" key="6">
    <source>
        <dbReference type="EMBL" id="CAG6653496.1"/>
    </source>
</evidence>
<reference evidence="6" key="1">
    <citation type="submission" date="2021-05" db="EMBL/GenBank/DDBJ databases">
        <authorList>
            <person name="Alioto T."/>
            <person name="Alioto T."/>
            <person name="Gomez Garrido J."/>
        </authorList>
    </citation>
    <scope>NUCLEOTIDE SEQUENCE</scope>
</reference>
<dbReference type="AlphaFoldDB" id="A0A8D8RMJ8"/>
<comment type="subcellular location">
    <subcellularLocation>
        <location evidence="1">Mitochondrion</location>
    </subcellularLocation>
</comment>
<keyword evidence="5" id="KW-0812">Transmembrane</keyword>
<dbReference type="Gene3D" id="3.40.50.720">
    <property type="entry name" value="NAD(P)-binding Rossmann-like Domain"/>
    <property type="match status" value="1"/>
</dbReference>
<protein>
    <submittedName>
        <fullName evidence="6">Inactive hydroxysteroid dehydrogenase-like protein 1</fullName>
    </submittedName>
</protein>
<dbReference type="EMBL" id="HBUF01173850">
    <property type="protein sequence ID" value="CAG6653496.1"/>
    <property type="molecule type" value="Transcribed_RNA"/>
</dbReference>
<evidence type="ECO:0000256" key="3">
    <source>
        <dbReference type="ARBA" id="ARBA00023128"/>
    </source>
</evidence>
<comment type="similarity">
    <text evidence="4">Belongs to the short-chain dehydrogenases/reductases (SDR) family. 17-beta-HSD 3 subfamily.</text>
</comment>
<dbReference type="InterPro" id="IPR036291">
    <property type="entry name" value="NAD(P)-bd_dom_sf"/>
</dbReference>
<feature type="transmembrane region" description="Helical" evidence="5">
    <location>
        <begin position="299"/>
        <end position="320"/>
    </location>
</feature>
<dbReference type="GO" id="GO:0005739">
    <property type="term" value="C:mitochondrion"/>
    <property type="evidence" value="ECO:0007669"/>
    <property type="project" value="UniProtKB-SubCell"/>
</dbReference>